<feature type="active site" description="Nucleophile" evidence="4">
    <location>
        <position position="240"/>
    </location>
</feature>
<dbReference type="InterPro" id="IPR036116">
    <property type="entry name" value="FN3_sf"/>
</dbReference>
<keyword evidence="9" id="KW-1185">Reference proteome</keyword>
<dbReference type="SUPFAM" id="SSF51445">
    <property type="entry name" value="(Trans)glycosidases"/>
    <property type="match status" value="1"/>
</dbReference>
<dbReference type="AlphaFoldDB" id="A0A841HNI4"/>
<feature type="active site" description="Proton donor" evidence="4">
    <location>
        <position position="142"/>
    </location>
</feature>
<dbReference type="InterPro" id="IPR038560">
    <property type="entry name" value="Beta-xylanase_CBM31_sf"/>
</dbReference>
<dbReference type="PROSITE" id="PS50853">
    <property type="entry name" value="FN3"/>
    <property type="match status" value="2"/>
</dbReference>
<evidence type="ECO:0000313" key="9">
    <source>
        <dbReference type="Proteomes" id="UP000588068"/>
    </source>
</evidence>
<dbReference type="InterPro" id="IPR021016">
    <property type="entry name" value="Beta-xylanase"/>
</dbReference>
<evidence type="ECO:0000256" key="5">
    <source>
        <dbReference type="SAM" id="SignalP"/>
    </source>
</evidence>
<keyword evidence="5" id="KW-0732">Signal</keyword>
<evidence type="ECO:0000259" key="7">
    <source>
        <dbReference type="PROSITE" id="PS51764"/>
    </source>
</evidence>
<proteinExistence type="inferred from homology"/>
<feature type="domain" description="GH26" evidence="7">
    <location>
        <begin position="2"/>
        <end position="328"/>
    </location>
</feature>
<dbReference type="GO" id="GO:0033905">
    <property type="term" value="F:xylan endo-1,3-beta-xylosidase activity"/>
    <property type="evidence" value="ECO:0007669"/>
    <property type="project" value="InterPro"/>
</dbReference>
<dbReference type="InterPro" id="IPR022790">
    <property type="entry name" value="GH26_dom"/>
</dbReference>
<dbReference type="Pfam" id="PF00041">
    <property type="entry name" value="fn3"/>
    <property type="match status" value="2"/>
</dbReference>
<comment type="caution">
    <text evidence="8">The sequence shown here is derived from an EMBL/GenBank/DDBJ whole genome shotgun (WGS) entry which is preliminary data.</text>
</comment>
<dbReference type="Gene3D" id="3.20.20.80">
    <property type="entry name" value="Glycosidases"/>
    <property type="match status" value="1"/>
</dbReference>
<reference evidence="8 9" key="1">
    <citation type="submission" date="2020-08" db="EMBL/GenBank/DDBJ databases">
        <title>Genomic Encyclopedia of Type Strains, Phase IV (KMG-IV): sequencing the most valuable type-strain genomes for metagenomic binning, comparative biology and taxonomic classification.</title>
        <authorList>
            <person name="Goeker M."/>
        </authorList>
    </citation>
    <scope>NUCLEOTIDE SEQUENCE [LARGE SCALE GENOMIC DNA]</scope>
    <source>
        <strain evidence="8 9">DSM 26723</strain>
    </source>
</reference>
<dbReference type="PANTHER" id="PTHR40079:SF4">
    <property type="entry name" value="GH26 DOMAIN-CONTAINING PROTEIN-RELATED"/>
    <property type="match status" value="1"/>
</dbReference>
<protein>
    <submittedName>
        <fullName evidence="8">Chitodextrinase</fullName>
    </submittedName>
</protein>
<evidence type="ECO:0000313" key="8">
    <source>
        <dbReference type="EMBL" id="MBB6093505.1"/>
    </source>
</evidence>
<dbReference type="EMBL" id="JACHHZ010000003">
    <property type="protein sequence ID" value="MBB6093505.1"/>
    <property type="molecule type" value="Genomic_DNA"/>
</dbReference>
<dbReference type="GO" id="GO:0006080">
    <property type="term" value="P:substituted mannan metabolic process"/>
    <property type="evidence" value="ECO:0007669"/>
    <property type="project" value="InterPro"/>
</dbReference>
<keyword evidence="3 4" id="KW-0326">Glycosidase</keyword>
<evidence type="ECO:0000256" key="4">
    <source>
        <dbReference type="PROSITE-ProRule" id="PRU01100"/>
    </source>
</evidence>
<dbReference type="InterPro" id="IPR000805">
    <property type="entry name" value="Glyco_hydro_26"/>
</dbReference>
<dbReference type="Gene3D" id="2.60.40.2450">
    <property type="entry name" value="Beta-1,3-xylanase, CBM31 domain"/>
    <property type="match status" value="2"/>
</dbReference>
<dbReference type="Gene3D" id="2.60.40.10">
    <property type="entry name" value="Immunoglobulins"/>
    <property type="match status" value="2"/>
</dbReference>
<dbReference type="InterPro" id="IPR017853">
    <property type="entry name" value="GH"/>
</dbReference>
<dbReference type="InterPro" id="IPR013783">
    <property type="entry name" value="Ig-like_fold"/>
</dbReference>
<dbReference type="InterPro" id="IPR003961">
    <property type="entry name" value="FN3_dom"/>
</dbReference>
<dbReference type="CDD" id="cd00063">
    <property type="entry name" value="FN3"/>
    <property type="match status" value="2"/>
</dbReference>
<comment type="similarity">
    <text evidence="1 4">Belongs to the glycosyl hydrolase 26 family.</text>
</comment>
<dbReference type="PROSITE" id="PS51764">
    <property type="entry name" value="GH26"/>
    <property type="match status" value="1"/>
</dbReference>
<name>A0A841HNI4_9GAMM</name>
<dbReference type="Pfam" id="PF02156">
    <property type="entry name" value="Glyco_hydro_26"/>
    <property type="match status" value="1"/>
</dbReference>
<gene>
    <name evidence="8" type="ORF">HNQ60_002386</name>
</gene>
<dbReference type="Pfam" id="PF11606">
    <property type="entry name" value="AlcCBM31"/>
    <property type="match status" value="2"/>
</dbReference>
<accession>A0A841HNI4</accession>
<dbReference type="SMART" id="SM00060">
    <property type="entry name" value="FN3"/>
    <property type="match status" value="2"/>
</dbReference>
<dbReference type="RefSeq" id="WP_184331990.1">
    <property type="nucleotide sequence ID" value="NZ_JACHHZ010000003.1"/>
</dbReference>
<sequence>MRILVRVRQLLLLSIAGLGFAAGVANAATFAPPAGQRLLVIGQDTGSIADYVSSVGVVPAGVTGYTGIDTLGGLTTNGEWGAGINNAATLASTYPNSVLVLGISLNGQASAFANGAYDANLDVLINTIKNWNRPVLLRWGYEVEGTWNGHPPAAFKTGWIKVWNRIRALNAQNNIAMVWQTATYCPDGISVQQTLDWYPGDQYVDWMGMSYFTPQDCSWTEINDMISLARARAKPLLIAEATPQRYDIGALTYSTDAAFGSNKQSRSAQQIWNEWFSTLFGIIDTNADVIRGLAYINADWDSQWKWNPVDGIGPVEGYWGDSRVQAQALIRTNWLAQINANGWLAGTPSLFAALGYGSGGGGDTQAPTVPGNLRTTSTTANQIALAWNAASDNIGVVRYDVYRNSVFLASSTSLSYSATGLAPSTTYSFTVRACDAAGNCSAQSPVLSATTSAGGGGSSQGIEVAGGVATLYFNDAGWTGGWNYLCLADHCVSGTKVGNRWQRTITEQTIAVGATYQIQIKIQNTSSSGGQYISPLTSVVASSAGGGGGPDTTAPTVPGNLRVTSTTSNSIALTWNASTDNVAVTRYDVYRAGMLVGSPATLSFTNTGLAASTTYSYTVRACDGAGNCSAQSAAVSGTTNGTGGGGGGAQGIVVNSGIATLFFEDAGWSGGWNYLCLGEHCVAGTKVGTRWQRTITEQAISVGSSYQIQIKIQHTAGSGGQYISPMTTVVATGGGG</sequence>
<evidence type="ECO:0000256" key="1">
    <source>
        <dbReference type="ARBA" id="ARBA00007754"/>
    </source>
</evidence>
<keyword evidence="2 4" id="KW-0378">Hydrolase</keyword>
<feature type="chain" id="PRO_5032334566" evidence="5">
    <location>
        <begin position="28"/>
        <end position="736"/>
    </location>
</feature>
<dbReference type="PANTHER" id="PTHR40079">
    <property type="entry name" value="MANNAN ENDO-1,4-BETA-MANNOSIDASE E-RELATED"/>
    <property type="match status" value="1"/>
</dbReference>
<feature type="signal peptide" evidence="5">
    <location>
        <begin position="1"/>
        <end position="27"/>
    </location>
</feature>
<evidence type="ECO:0000256" key="3">
    <source>
        <dbReference type="ARBA" id="ARBA00023295"/>
    </source>
</evidence>
<feature type="domain" description="Fibronectin type-III" evidence="6">
    <location>
        <begin position="557"/>
        <end position="642"/>
    </location>
</feature>
<evidence type="ECO:0000259" key="6">
    <source>
        <dbReference type="PROSITE" id="PS50853"/>
    </source>
</evidence>
<evidence type="ECO:0000256" key="2">
    <source>
        <dbReference type="ARBA" id="ARBA00022801"/>
    </source>
</evidence>
<organism evidence="8 9">
    <name type="scientific">Povalibacter uvarum</name>
    <dbReference type="NCBI Taxonomy" id="732238"/>
    <lineage>
        <taxon>Bacteria</taxon>
        <taxon>Pseudomonadati</taxon>
        <taxon>Pseudomonadota</taxon>
        <taxon>Gammaproteobacteria</taxon>
        <taxon>Steroidobacterales</taxon>
        <taxon>Steroidobacteraceae</taxon>
        <taxon>Povalibacter</taxon>
    </lineage>
</organism>
<dbReference type="Proteomes" id="UP000588068">
    <property type="component" value="Unassembled WGS sequence"/>
</dbReference>
<dbReference type="GO" id="GO:0016985">
    <property type="term" value="F:mannan endo-1,4-beta-mannosidase activity"/>
    <property type="evidence" value="ECO:0007669"/>
    <property type="project" value="InterPro"/>
</dbReference>
<dbReference type="SUPFAM" id="SSF49265">
    <property type="entry name" value="Fibronectin type III"/>
    <property type="match status" value="2"/>
</dbReference>
<feature type="domain" description="Fibronectin type-III" evidence="6">
    <location>
        <begin position="369"/>
        <end position="454"/>
    </location>
</feature>